<feature type="compositionally biased region" description="Basic and acidic residues" evidence="1">
    <location>
        <begin position="1"/>
        <end position="11"/>
    </location>
</feature>
<proteinExistence type="predicted"/>
<dbReference type="Proteomes" id="UP001562354">
    <property type="component" value="Unassembled WGS sequence"/>
</dbReference>
<name>A0ABR3PLX0_9PEZI</name>
<feature type="compositionally biased region" description="Polar residues" evidence="1">
    <location>
        <begin position="229"/>
        <end position="257"/>
    </location>
</feature>
<accession>A0ABR3PLX0</accession>
<dbReference type="PANTHER" id="PTHR42111">
    <property type="entry name" value="YALI0D23727P"/>
    <property type="match status" value="1"/>
</dbReference>
<evidence type="ECO:0000313" key="3">
    <source>
        <dbReference type="Proteomes" id="UP001562354"/>
    </source>
</evidence>
<evidence type="ECO:0008006" key="4">
    <source>
        <dbReference type="Google" id="ProtNLM"/>
    </source>
</evidence>
<organism evidence="2 3">
    <name type="scientific">Neodothiora populina</name>
    <dbReference type="NCBI Taxonomy" id="2781224"/>
    <lineage>
        <taxon>Eukaryota</taxon>
        <taxon>Fungi</taxon>
        <taxon>Dikarya</taxon>
        <taxon>Ascomycota</taxon>
        <taxon>Pezizomycotina</taxon>
        <taxon>Dothideomycetes</taxon>
        <taxon>Dothideomycetidae</taxon>
        <taxon>Dothideales</taxon>
        <taxon>Dothioraceae</taxon>
        <taxon>Neodothiora</taxon>
    </lineage>
</organism>
<feature type="region of interest" description="Disordered" evidence="1">
    <location>
        <begin position="375"/>
        <end position="409"/>
    </location>
</feature>
<sequence>MSAPKPNRDRFSASGSAASSSPRDSSVPLLREDESDSTATPDNTASTSAATGPGKSPATAKQSKRRLFGLGKKKEEPAMNALPPPQTPVMPSTQAAITAMRPVSPPREPLTEVKRIPPVSPTRSLAASPNRGAVRSASPKAPSIASSQIFERSVQESSIPSELSPAIPSHIQTEDYIPAALEASSLAITNDRLDPDDVEIVTHASHHTAAEGIAEGTASAMHSEAALQASPQDSQHESIYSALSRQQESADNDTASTYGALDPNDVKRLSFISFADVVQAEHAETGSLHNMPLSSISLAHGRTRSPPLDRSPSPVRSPGSSHSQSFSQGVITPPIGSHPASMKGLDLSPARSPAIVNSPHQHGELTIETMRQALRRSGSGDLSAAARSGSLPVSAGGVDEGGLERSPFR</sequence>
<evidence type="ECO:0000313" key="2">
    <source>
        <dbReference type="EMBL" id="KAL1310563.1"/>
    </source>
</evidence>
<feature type="compositionally biased region" description="Low complexity" evidence="1">
    <location>
        <begin position="12"/>
        <end position="26"/>
    </location>
</feature>
<keyword evidence="3" id="KW-1185">Reference proteome</keyword>
<evidence type="ECO:0000256" key="1">
    <source>
        <dbReference type="SAM" id="MobiDB-lite"/>
    </source>
</evidence>
<feature type="region of interest" description="Disordered" evidence="1">
    <location>
        <begin position="1"/>
        <end position="146"/>
    </location>
</feature>
<feature type="compositionally biased region" description="Low complexity" evidence="1">
    <location>
        <begin position="311"/>
        <end position="329"/>
    </location>
</feature>
<protein>
    <recommendedName>
        <fullName evidence="4">Proteophosphoglycan ppg4</fullName>
    </recommendedName>
</protein>
<feature type="compositionally biased region" description="Low complexity" evidence="1">
    <location>
        <begin position="136"/>
        <end position="146"/>
    </location>
</feature>
<dbReference type="EMBL" id="JBFMKM010000003">
    <property type="protein sequence ID" value="KAL1310563.1"/>
    <property type="molecule type" value="Genomic_DNA"/>
</dbReference>
<gene>
    <name evidence="2" type="ORF">AAFC00_000842</name>
</gene>
<dbReference type="RefSeq" id="XP_069203412.1">
    <property type="nucleotide sequence ID" value="XM_069347568.1"/>
</dbReference>
<reference evidence="2 3" key="1">
    <citation type="submission" date="2024-07" db="EMBL/GenBank/DDBJ databases">
        <title>Draft sequence of the Neodothiora populina.</title>
        <authorList>
            <person name="Drown D.D."/>
            <person name="Schuette U.S."/>
            <person name="Buechlein A.B."/>
            <person name="Rusch D.R."/>
            <person name="Winton L.W."/>
            <person name="Adams G.A."/>
        </authorList>
    </citation>
    <scope>NUCLEOTIDE SEQUENCE [LARGE SCALE GENOMIC DNA]</scope>
    <source>
        <strain evidence="2 3">CPC 39397</strain>
    </source>
</reference>
<dbReference type="PANTHER" id="PTHR42111:SF1">
    <property type="entry name" value="YALI0D23727P"/>
    <property type="match status" value="1"/>
</dbReference>
<dbReference type="GeneID" id="95974545"/>
<feature type="region of interest" description="Disordered" evidence="1">
    <location>
        <begin position="298"/>
        <end position="346"/>
    </location>
</feature>
<feature type="compositionally biased region" description="Polar residues" evidence="1">
    <location>
        <begin position="37"/>
        <end position="50"/>
    </location>
</feature>
<feature type="region of interest" description="Disordered" evidence="1">
    <location>
        <begin position="220"/>
        <end position="262"/>
    </location>
</feature>
<comment type="caution">
    <text evidence="2">The sequence shown here is derived from an EMBL/GenBank/DDBJ whole genome shotgun (WGS) entry which is preliminary data.</text>
</comment>